<dbReference type="Proteomes" id="UP000653674">
    <property type="component" value="Unassembled WGS sequence"/>
</dbReference>
<feature type="domain" description="FAD-binding PCMH-type" evidence="3">
    <location>
        <begin position="1"/>
        <end position="148"/>
    </location>
</feature>
<dbReference type="EMBL" id="BONU01000012">
    <property type="protein sequence ID" value="GIG73806.1"/>
    <property type="molecule type" value="Genomic_DNA"/>
</dbReference>
<dbReference type="InterPro" id="IPR006094">
    <property type="entry name" value="Oxid_FAD_bind_N"/>
</dbReference>
<dbReference type="PANTHER" id="PTHR43762:SF1">
    <property type="entry name" value="D-ARABINONO-1,4-LACTONE OXIDASE"/>
    <property type="match status" value="1"/>
</dbReference>
<feature type="region of interest" description="Disordered" evidence="2">
    <location>
        <begin position="157"/>
        <end position="234"/>
    </location>
</feature>
<keyword evidence="5" id="KW-1185">Reference proteome</keyword>
<dbReference type="InterPro" id="IPR016166">
    <property type="entry name" value="FAD-bd_PCMH"/>
</dbReference>
<feature type="compositionally biased region" description="Basic and acidic residues" evidence="2">
    <location>
        <begin position="212"/>
        <end position="221"/>
    </location>
</feature>
<keyword evidence="1" id="KW-0560">Oxidoreductase</keyword>
<gene>
    <name evidence="4" type="ORF">Pfl04_22100</name>
</gene>
<dbReference type="InterPro" id="IPR016167">
    <property type="entry name" value="FAD-bd_PCMH_sub1"/>
</dbReference>
<feature type="compositionally biased region" description="Polar residues" evidence="2">
    <location>
        <begin position="157"/>
        <end position="168"/>
    </location>
</feature>
<dbReference type="GO" id="GO:0071949">
    <property type="term" value="F:FAD binding"/>
    <property type="evidence" value="ECO:0007669"/>
    <property type="project" value="InterPro"/>
</dbReference>
<dbReference type="PANTHER" id="PTHR43762">
    <property type="entry name" value="L-GULONOLACTONE OXIDASE"/>
    <property type="match status" value="1"/>
</dbReference>
<evidence type="ECO:0000313" key="5">
    <source>
        <dbReference type="Proteomes" id="UP000653674"/>
    </source>
</evidence>
<dbReference type="PROSITE" id="PS51387">
    <property type="entry name" value="FAD_PCMH"/>
    <property type="match status" value="1"/>
</dbReference>
<dbReference type="GO" id="GO:0016899">
    <property type="term" value="F:oxidoreductase activity, acting on the CH-OH group of donors, oxygen as acceptor"/>
    <property type="evidence" value="ECO:0007669"/>
    <property type="project" value="InterPro"/>
</dbReference>
<sequence length="234" mass="24525">MRTSAADGLRVKAVGSGHSFTATAATSGVRVELGALAGLVSIDPTARLVTVQAGMTLRRLNAVLAAHGLALPNLGDIDTQPVAGALATGTHDTGAGFGCLSTFVEDMEIVTGTGEMIRCSSPDLLRAAAVNIGTLGIVTELTLPLVRGLLHPAPFTSSQACPTRSTSVRSRRWAEVRRPAAPGKTALPGGVPLRFRLPPVRGLPRRPRRARPRPDLRERVPGPDFRLTYPQHGG</sequence>
<evidence type="ECO:0000256" key="2">
    <source>
        <dbReference type="SAM" id="MobiDB-lite"/>
    </source>
</evidence>
<organism evidence="4 5">
    <name type="scientific">Planosporangium flavigriseum</name>
    <dbReference type="NCBI Taxonomy" id="373681"/>
    <lineage>
        <taxon>Bacteria</taxon>
        <taxon>Bacillati</taxon>
        <taxon>Actinomycetota</taxon>
        <taxon>Actinomycetes</taxon>
        <taxon>Micromonosporales</taxon>
        <taxon>Micromonosporaceae</taxon>
        <taxon>Planosporangium</taxon>
    </lineage>
</organism>
<protein>
    <recommendedName>
        <fullName evidence="3">FAD-binding PCMH-type domain-containing protein</fullName>
    </recommendedName>
</protein>
<dbReference type="SUPFAM" id="SSF56176">
    <property type="entry name" value="FAD-binding/transporter-associated domain-like"/>
    <property type="match status" value="1"/>
</dbReference>
<reference evidence="4" key="1">
    <citation type="submission" date="2021-01" db="EMBL/GenBank/DDBJ databases">
        <title>Whole genome shotgun sequence of Planosporangium flavigriseum NBRC 105377.</title>
        <authorList>
            <person name="Komaki H."/>
            <person name="Tamura T."/>
        </authorList>
    </citation>
    <scope>NUCLEOTIDE SEQUENCE</scope>
    <source>
        <strain evidence="4">NBRC 105377</strain>
    </source>
</reference>
<feature type="compositionally biased region" description="Low complexity" evidence="2">
    <location>
        <begin position="192"/>
        <end position="202"/>
    </location>
</feature>
<name>A0A8J3LUF2_9ACTN</name>
<evidence type="ECO:0000259" key="3">
    <source>
        <dbReference type="PROSITE" id="PS51387"/>
    </source>
</evidence>
<dbReference type="Gene3D" id="3.30.465.10">
    <property type="match status" value="1"/>
</dbReference>
<proteinExistence type="predicted"/>
<dbReference type="Pfam" id="PF01565">
    <property type="entry name" value="FAD_binding_4"/>
    <property type="match status" value="1"/>
</dbReference>
<comment type="caution">
    <text evidence="4">The sequence shown here is derived from an EMBL/GenBank/DDBJ whole genome shotgun (WGS) entry which is preliminary data.</text>
</comment>
<evidence type="ECO:0000313" key="4">
    <source>
        <dbReference type="EMBL" id="GIG73806.1"/>
    </source>
</evidence>
<dbReference type="Gene3D" id="3.30.43.10">
    <property type="entry name" value="Uridine Diphospho-n-acetylenolpyruvylglucosamine Reductase, domain 2"/>
    <property type="match status" value="1"/>
</dbReference>
<dbReference type="InterPro" id="IPR010031">
    <property type="entry name" value="FAD_lactone_oxidase-like"/>
</dbReference>
<dbReference type="InterPro" id="IPR036318">
    <property type="entry name" value="FAD-bd_PCMH-like_sf"/>
</dbReference>
<evidence type="ECO:0000256" key="1">
    <source>
        <dbReference type="ARBA" id="ARBA00023002"/>
    </source>
</evidence>
<dbReference type="AlphaFoldDB" id="A0A8J3LUF2"/>
<accession>A0A8J3LUF2</accession>
<dbReference type="InterPro" id="IPR016169">
    <property type="entry name" value="FAD-bd_PCMH_sub2"/>
</dbReference>